<dbReference type="InterPro" id="IPR051396">
    <property type="entry name" value="Bact_Antivir_Def_Nuclease"/>
</dbReference>
<name>A0A1G5ZN91_9BACT</name>
<dbReference type="Pfam" id="PF13175">
    <property type="entry name" value="AAA_15"/>
    <property type="match status" value="1"/>
</dbReference>
<feature type="domain" description="DUF3696" evidence="1">
    <location>
        <begin position="461"/>
        <end position="511"/>
    </location>
</feature>
<dbReference type="InterPro" id="IPR027417">
    <property type="entry name" value="P-loop_NTPase"/>
</dbReference>
<dbReference type="InterPro" id="IPR022532">
    <property type="entry name" value="DUF3696"/>
</dbReference>
<evidence type="ECO:0000259" key="2">
    <source>
        <dbReference type="Pfam" id="PF13175"/>
    </source>
</evidence>
<dbReference type="InterPro" id="IPR041685">
    <property type="entry name" value="AAA_GajA/Old/RecF-like"/>
</dbReference>
<dbReference type="PANTHER" id="PTHR43581">
    <property type="entry name" value="ATP/GTP PHOSPHATASE"/>
    <property type="match status" value="1"/>
</dbReference>
<dbReference type="EMBL" id="FMXE01000048">
    <property type="protein sequence ID" value="SDA95996.1"/>
    <property type="molecule type" value="Genomic_DNA"/>
</dbReference>
<dbReference type="STRING" id="279824.SAMN03080617_04161"/>
<dbReference type="Proteomes" id="UP000198756">
    <property type="component" value="Unassembled WGS sequence"/>
</dbReference>
<dbReference type="Pfam" id="PF12476">
    <property type="entry name" value="DUF3696"/>
    <property type="match status" value="1"/>
</dbReference>
<gene>
    <name evidence="3" type="ORF">SAMN03080617_04161</name>
</gene>
<sequence>MRVLTHISLKNFRLFKEKTSFDLAPITILTGTNSSGKSSLIKAILLLKSNFEKNKSIEEIDFSIGDHNLNDFKNSLNYNSESDTICFSFSCYVNDMGVHVVELIYKLDRNNKSKGRLDSFALFASDGNSILKASKQFDDFLGPLINYKFDLNYFINNLKYDSFNFLYDDLEVNSNEPLYDFDKGSIEYEIYVDELNRFKEDGIDSETGWTEYESKHFNQTIESGVSTLGDEFFYRLERKFEENKIIVKRSKLGVFFHEQFSRVILASTIRNIINNFNSISSFDSIRSESKKYYIRSTDNIASFLFDYKRYSVNFNSEVKGFVKSQLALFSLGEEIIIDNDDDEVIFKVFLNQNGRKILLSDLGFGYTQLLPVIMKIALAGHLNLADEDEIRAGAYEGEQPYYSNFFVLQEPEGNLHPSFQTKIADLIVEANKKFNIRFVIETHSEYLIRKLQYLTATKKLSVDDTSILYFHQIGSSDYLQSPYRSIRILENGRLTLPFGEGFFDEADRIAFELYRLKLNDN</sequence>
<evidence type="ECO:0000313" key="3">
    <source>
        <dbReference type="EMBL" id="SDA95996.1"/>
    </source>
</evidence>
<accession>A0A1G5ZN91</accession>
<proteinExistence type="predicted"/>
<dbReference type="SUPFAM" id="SSF52540">
    <property type="entry name" value="P-loop containing nucleoside triphosphate hydrolases"/>
    <property type="match status" value="1"/>
</dbReference>
<keyword evidence="4" id="KW-1185">Reference proteome</keyword>
<organism evidence="3 4">
    <name type="scientific">Algoriphagus alkaliphilus</name>
    <dbReference type="NCBI Taxonomy" id="279824"/>
    <lineage>
        <taxon>Bacteria</taxon>
        <taxon>Pseudomonadati</taxon>
        <taxon>Bacteroidota</taxon>
        <taxon>Cytophagia</taxon>
        <taxon>Cytophagales</taxon>
        <taxon>Cyclobacteriaceae</taxon>
        <taxon>Algoriphagus</taxon>
    </lineage>
</organism>
<dbReference type="PANTHER" id="PTHR43581:SF2">
    <property type="entry name" value="EXCINUCLEASE ATPASE SUBUNIT"/>
    <property type="match status" value="1"/>
</dbReference>
<protein>
    <recommendedName>
        <fullName evidence="5">AAA ATPase domain-containing protein</fullName>
    </recommendedName>
</protein>
<dbReference type="AlphaFoldDB" id="A0A1G5ZN91"/>
<dbReference type="Gene3D" id="3.40.50.300">
    <property type="entry name" value="P-loop containing nucleotide triphosphate hydrolases"/>
    <property type="match status" value="2"/>
</dbReference>
<evidence type="ECO:0000313" key="4">
    <source>
        <dbReference type="Proteomes" id="UP000198756"/>
    </source>
</evidence>
<evidence type="ECO:0008006" key="5">
    <source>
        <dbReference type="Google" id="ProtNLM"/>
    </source>
</evidence>
<dbReference type="OrthoDB" id="9792800at2"/>
<reference evidence="4" key="1">
    <citation type="submission" date="2016-10" db="EMBL/GenBank/DDBJ databases">
        <authorList>
            <person name="Varghese N."/>
            <person name="Submissions S."/>
        </authorList>
    </citation>
    <scope>NUCLEOTIDE SEQUENCE [LARGE SCALE GENOMIC DNA]</scope>
    <source>
        <strain evidence="4">DSM 22703</strain>
    </source>
</reference>
<feature type="domain" description="Endonuclease GajA/Old nuclease/RecF-like AAA" evidence="2">
    <location>
        <begin position="4"/>
        <end position="448"/>
    </location>
</feature>
<evidence type="ECO:0000259" key="1">
    <source>
        <dbReference type="Pfam" id="PF12476"/>
    </source>
</evidence>
<dbReference type="RefSeq" id="WP_092734653.1">
    <property type="nucleotide sequence ID" value="NZ_FMXE01000048.1"/>
</dbReference>